<dbReference type="Proteomes" id="UP000311605">
    <property type="component" value="Unassembled WGS sequence"/>
</dbReference>
<dbReference type="PANTHER" id="PTHR42709">
    <property type="entry name" value="ALKALINE PHOSPHATASE LIKE PROTEIN"/>
    <property type="match status" value="1"/>
</dbReference>
<name>A0A5C4XNX2_9HYPH</name>
<dbReference type="EMBL" id="VDMN01000001">
    <property type="protein sequence ID" value="TNM65215.1"/>
    <property type="molecule type" value="Genomic_DNA"/>
</dbReference>
<accession>A0A5C4XNX2</accession>
<dbReference type="InterPro" id="IPR051311">
    <property type="entry name" value="DedA_domain"/>
</dbReference>
<dbReference type="InterPro" id="IPR032816">
    <property type="entry name" value="VTT_dom"/>
</dbReference>
<keyword evidence="9" id="KW-1185">Reference proteome</keyword>
<keyword evidence="4 6" id="KW-1133">Transmembrane helix</keyword>
<sequence>MEAFVQSMMVQLGPFGIGLLMFLENVFPPIPSELIMPLAGYLATQGDMNILTVIAAGTVGSLLGTLPWYYLGRRLGHEGVRRLARTHGRWLTMSPSDVDAASDRFKRHGNSSVLLGRLIPTVRTLISVPAGVSNMALGQFLVFSSIGTLLWTAALAFAGFLLGQAYSVIQDYVDPISTAVLVILVGVYIFRVATFKEEPE</sequence>
<evidence type="ECO:0000256" key="2">
    <source>
        <dbReference type="ARBA" id="ARBA00022475"/>
    </source>
</evidence>
<evidence type="ECO:0000259" key="7">
    <source>
        <dbReference type="Pfam" id="PF09335"/>
    </source>
</evidence>
<dbReference type="PANTHER" id="PTHR42709:SF6">
    <property type="entry name" value="UNDECAPRENYL PHOSPHATE TRANSPORTER A"/>
    <property type="match status" value="1"/>
</dbReference>
<feature type="transmembrane region" description="Helical" evidence="6">
    <location>
        <begin position="172"/>
        <end position="190"/>
    </location>
</feature>
<comment type="subcellular location">
    <subcellularLocation>
        <location evidence="1">Cell membrane</location>
        <topology evidence="1">Multi-pass membrane protein</topology>
    </subcellularLocation>
</comment>
<evidence type="ECO:0000256" key="1">
    <source>
        <dbReference type="ARBA" id="ARBA00004651"/>
    </source>
</evidence>
<dbReference type="GO" id="GO:0005886">
    <property type="term" value="C:plasma membrane"/>
    <property type="evidence" value="ECO:0007669"/>
    <property type="project" value="UniProtKB-SubCell"/>
</dbReference>
<evidence type="ECO:0000256" key="5">
    <source>
        <dbReference type="ARBA" id="ARBA00023136"/>
    </source>
</evidence>
<evidence type="ECO:0000313" key="8">
    <source>
        <dbReference type="EMBL" id="TNM65215.1"/>
    </source>
</evidence>
<keyword evidence="3 6" id="KW-0812">Transmembrane</keyword>
<evidence type="ECO:0000256" key="6">
    <source>
        <dbReference type="SAM" id="Phobius"/>
    </source>
</evidence>
<evidence type="ECO:0000313" key="9">
    <source>
        <dbReference type="Proteomes" id="UP000311605"/>
    </source>
</evidence>
<dbReference type="Pfam" id="PF09335">
    <property type="entry name" value="VTT_dom"/>
    <property type="match status" value="1"/>
</dbReference>
<feature type="transmembrane region" description="Helical" evidence="6">
    <location>
        <begin position="140"/>
        <end position="166"/>
    </location>
</feature>
<reference evidence="8 9" key="1">
    <citation type="submission" date="2019-06" db="EMBL/GenBank/DDBJ databases">
        <title>The draft genome of Rhizobium smilacinae PTYR-5.</title>
        <authorList>
            <person name="Liu L."/>
            <person name="Li L."/>
            <person name="Zhang X."/>
        </authorList>
    </citation>
    <scope>NUCLEOTIDE SEQUENCE [LARGE SCALE GENOMIC DNA]</scope>
    <source>
        <strain evidence="8 9">PTYR-5</strain>
    </source>
</reference>
<evidence type="ECO:0000256" key="3">
    <source>
        <dbReference type="ARBA" id="ARBA00022692"/>
    </source>
</evidence>
<proteinExistence type="predicted"/>
<keyword evidence="2" id="KW-1003">Cell membrane</keyword>
<feature type="domain" description="VTT" evidence="7">
    <location>
        <begin position="30"/>
        <end position="159"/>
    </location>
</feature>
<evidence type="ECO:0000256" key="4">
    <source>
        <dbReference type="ARBA" id="ARBA00022989"/>
    </source>
</evidence>
<dbReference type="AlphaFoldDB" id="A0A5C4XNX2"/>
<gene>
    <name evidence="8" type="ORF">FHP24_02715</name>
</gene>
<feature type="transmembrane region" description="Helical" evidence="6">
    <location>
        <begin position="50"/>
        <end position="71"/>
    </location>
</feature>
<protein>
    <submittedName>
        <fullName evidence="8">DedA family protein</fullName>
    </submittedName>
</protein>
<comment type="caution">
    <text evidence="8">The sequence shown here is derived from an EMBL/GenBank/DDBJ whole genome shotgun (WGS) entry which is preliminary data.</text>
</comment>
<dbReference type="OrthoDB" id="9813426at2"/>
<keyword evidence="5 6" id="KW-0472">Membrane</keyword>
<feature type="transmembrane region" description="Helical" evidence="6">
    <location>
        <begin position="12"/>
        <end position="30"/>
    </location>
</feature>
<organism evidence="8 9">
    <name type="scientific">Aliirhizobium smilacinae</name>
    <dbReference type="NCBI Taxonomy" id="1395944"/>
    <lineage>
        <taxon>Bacteria</taxon>
        <taxon>Pseudomonadati</taxon>
        <taxon>Pseudomonadota</taxon>
        <taxon>Alphaproteobacteria</taxon>
        <taxon>Hyphomicrobiales</taxon>
        <taxon>Rhizobiaceae</taxon>
        <taxon>Aliirhizobium</taxon>
    </lineage>
</organism>